<dbReference type="PROSITE" id="PS51754">
    <property type="entry name" value="OVATE"/>
    <property type="match status" value="1"/>
</dbReference>
<keyword evidence="3 6" id="KW-0805">Transcription regulation</keyword>
<reference evidence="8" key="1">
    <citation type="submission" date="2020-07" db="EMBL/GenBank/DDBJ databases">
        <authorList>
            <person name="Lin J."/>
        </authorList>
    </citation>
    <scope>NUCLEOTIDE SEQUENCE</scope>
</reference>
<accession>A0A6V7Q1I6</accession>
<evidence type="ECO:0000256" key="1">
    <source>
        <dbReference type="ARBA" id="ARBA00004123"/>
    </source>
</evidence>
<name>A0A6V7Q1I6_ANACO</name>
<evidence type="ECO:0000259" key="7">
    <source>
        <dbReference type="PROSITE" id="PS51754"/>
    </source>
</evidence>
<evidence type="ECO:0000256" key="3">
    <source>
        <dbReference type="ARBA" id="ARBA00023015"/>
    </source>
</evidence>
<dbReference type="EMBL" id="LR862131">
    <property type="protein sequence ID" value="CAD1836765.1"/>
    <property type="molecule type" value="Genomic_DNA"/>
</dbReference>
<keyword evidence="2 6" id="KW-0678">Repressor</keyword>
<proteinExistence type="predicted"/>
<evidence type="ECO:0000256" key="5">
    <source>
        <dbReference type="ARBA" id="ARBA00023242"/>
    </source>
</evidence>
<dbReference type="GO" id="GO:0005634">
    <property type="term" value="C:nucleus"/>
    <property type="evidence" value="ECO:0007669"/>
    <property type="project" value="UniProtKB-SubCell"/>
</dbReference>
<organism evidence="8">
    <name type="scientific">Ananas comosus var. bracteatus</name>
    <name type="common">red pineapple</name>
    <dbReference type="NCBI Taxonomy" id="296719"/>
    <lineage>
        <taxon>Eukaryota</taxon>
        <taxon>Viridiplantae</taxon>
        <taxon>Streptophyta</taxon>
        <taxon>Embryophyta</taxon>
        <taxon>Tracheophyta</taxon>
        <taxon>Spermatophyta</taxon>
        <taxon>Magnoliopsida</taxon>
        <taxon>Liliopsida</taxon>
        <taxon>Poales</taxon>
        <taxon>Bromeliaceae</taxon>
        <taxon>Bromelioideae</taxon>
        <taxon>Ananas</taxon>
    </lineage>
</organism>
<gene>
    <name evidence="8" type="ORF">CB5_LOCUS19976</name>
</gene>
<dbReference type="PANTHER" id="PTHR33057">
    <property type="entry name" value="TRANSCRIPTION REPRESSOR OFP7-RELATED"/>
    <property type="match status" value="1"/>
</dbReference>
<comment type="function">
    <text evidence="6">Transcriptional repressor that regulates multiple aspects of plant growth and development.</text>
</comment>
<dbReference type="InterPro" id="IPR006458">
    <property type="entry name" value="Ovate_C"/>
</dbReference>
<dbReference type="NCBIfam" id="TIGR01568">
    <property type="entry name" value="A_thal_3678"/>
    <property type="match status" value="1"/>
</dbReference>
<dbReference type="AlphaFoldDB" id="A0A6V7Q1I6"/>
<comment type="subcellular location">
    <subcellularLocation>
        <location evidence="1 6">Nucleus</location>
    </subcellularLocation>
</comment>
<feature type="domain" description="OVATE" evidence="7">
    <location>
        <begin position="1"/>
        <end position="45"/>
    </location>
</feature>
<evidence type="ECO:0000256" key="4">
    <source>
        <dbReference type="ARBA" id="ARBA00023163"/>
    </source>
</evidence>
<keyword evidence="5 6" id="KW-0539">Nucleus</keyword>
<protein>
    <recommendedName>
        <fullName evidence="6">Transcription repressor</fullName>
    </recommendedName>
    <alternativeName>
        <fullName evidence="6">Ovate family protein</fullName>
    </alternativeName>
</protein>
<sequence length="100" mass="10430">MEEMVAAHAVSDWEGLEELLTWYLKANGQKTHAFIVGAFVDLLVSLVSASASASASAISVSQLISGLGLGSDSGSPSSTLSSTITFDHEVEKGNVVECRE</sequence>
<dbReference type="InterPro" id="IPR038933">
    <property type="entry name" value="Ovate"/>
</dbReference>
<dbReference type="PANTHER" id="PTHR33057:SF26">
    <property type="entry name" value="TRANSCRIPTION REPRESSOR OFP13"/>
    <property type="match status" value="1"/>
</dbReference>
<evidence type="ECO:0000256" key="6">
    <source>
        <dbReference type="RuleBase" id="RU367028"/>
    </source>
</evidence>
<evidence type="ECO:0000313" key="8">
    <source>
        <dbReference type="EMBL" id="CAD1836765.1"/>
    </source>
</evidence>
<keyword evidence="4 6" id="KW-0804">Transcription</keyword>
<dbReference type="Pfam" id="PF04844">
    <property type="entry name" value="Ovate"/>
    <property type="match status" value="1"/>
</dbReference>
<evidence type="ECO:0000256" key="2">
    <source>
        <dbReference type="ARBA" id="ARBA00022491"/>
    </source>
</evidence>
<dbReference type="GO" id="GO:0045892">
    <property type="term" value="P:negative regulation of DNA-templated transcription"/>
    <property type="evidence" value="ECO:0007669"/>
    <property type="project" value="UniProtKB-UniRule"/>
</dbReference>